<gene>
    <name evidence="1" type="ORF">FHS28_003056</name>
</gene>
<organism evidence="1 2">
    <name type="scientific">Roseateles terrae</name>
    <dbReference type="NCBI Taxonomy" id="431060"/>
    <lineage>
        <taxon>Bacteria</taxon>
        <taxon>Pseudomonadati</taxon>
        <taxon>Pseudomonadota</taxon>
        <taxon>Betaproteobacteria</taxon>
        <taxon>Burkholderiales</taxon>
        <taxon>Sphaerotilaceae</taxon>
        <taxon>Roseateles</taxon>
    </lineage>
</organism>
<dbReference type="Proteomes" id="UP000574369">
    <property type="component" value="Unassembled WGS sequence"/>
</dbReference>
<evidence type="ECO:0000313" key="1">
    <source>
        <dbReference type="EMBL" id="MBB3195650.1"/>
    </source>
</evidence>
<evidence type="ECO:0000313" key="2">
    <source>
        <dbReference type="Proteomes" id="UP000574369"/>
    </source>
</evidence>
<reference evidence="1 2" key="1">
    <citation type="submission" date="2020-08" db="EMBL/GenBank/DDBJ databases">
        <title>Genomic Encyclopedia of Type Strains, Phase III (KMG-III): the genomes of soil and plant-associated and newly described type strains.</title>
        <authorList>
            <person name="Whitman W."/>
        </authorList>
    </citation>
    <scope>NUCLEOTIDE SEQUENCE [LARGE SCALE GENOMIC DNA]</scope>
    <source>
        <strain evidence="1 2">CECT 7247</strain>
    </source>
</reference>
<evidence type="ECO:0008006" key="3">
    <source>
        <dbReference type="Google" id="ProtNLM"/>
    </source>
</evidence>
<proteinExistence type="predicted"/>
<sequence length="180" mass="18536">MRSQHSSASRRLSWSRWLVLALMAFCLPLQGALAVTMQMGMAAPVTTAITTAMPPAHGAHAMQPAHGMHDMQAPAVATDAQALPCHDTDAANARDARNTAAHASAASAAPSHFAAPADHSTDSHHGCSFCAQCCIGVALPVMPLTVAATPLADTLPAAVPTALLERQPSTPDRPPKLSLA</sequence>
<keyword evidence="2" id="KW-1185">Reference proteome</keyword>
<comment type="caution">
    <text evidence="1">The sequence shown here is derived from an EMBL/GenBank/DDBJ whole genome shotgun (WGS) entry which is preliminary data.</text>
</comment>
<dbReference type="EMBL" id="JACHXO010000005">
    <property type="protein sequence ID" value="MBB3195650.1"/>
    <property type="molecule type" value="Genomic_DNA"/>
</dbReference>
<protein>
    <recommendedName>
        <fullName evidence="3">DUF2946 domain-containing protein</fullName>
    </recommendedName>
</protein>
<dbReference type="RefSeq" id="WP_088451936.1">
    <property type="nucleotide sequence ID" value="NZ_JACHXO010000005.1"/>
</dbReference>
<accession>A0ABR6GU51</accession>
<name>A0ABR6GU51_9BURK</name>